<organism evidence="3 4">
    <name type="scientific">Limosilactobacillus reuteri</name>
    <name type="common">Lactobacillus reuteri</name>
    <dbReference type="NCBI Taxonomy" id="1598"/>
    <lineage>
        <taxon>Bacteria</taxon>
        <taxon>Bacillati</taxon>
        <taxon>Bacillota</taxon>
        <taxon>Bacilli</taxon>
        <taxon>Lactobacillales</taxon>
        <taxon>Lactobacillaceae</taxon>
        <taxon>Limosilactobacillus</taxon>
    </lineage>
</organism>
<evidence type="ECO:0000313" key="4">
    <source>
        <dbReference type="Proteomes" id="UP000316394"/>
    </source>
</evidence>
<name>A0A517D8H8_LIMRT</name>
<keyword evidence="2" id="KW-1133">Transmembrane helix</keyword>
<accession>A0A517D8H8</accession>
<proteinExistence type="predicted"/>
<evidence type="ECO:0000256" key="2">
    <source>
        <dbReference type="SAM" id="Phobius"/>
    </source>
</evidence>
<evidence type="ECO:0000313" key="3">
    <source>
        <dbReference type="EMBL" id="QDR73649.1"/>
    </source>
</evidence>
<dbReference type="RefSeq" id="WP_144228002.1">
    <property type="nucleotide sequence ID" value="NZ_CP041677.1"/>
</dbReference>
<feature type="compositionally biased region" description="Polar residues" evidence="1">
    <location>
        <begin position="100"/>
        <end position="118"/>
    </location>
</feature>
<protein>
    <submittedName>
        <fullName evidence="3">Uncharacterized protein</fullName>
    </submittedName>
</protein>
<feature type="region of interest" description="Disordered" evidence="1">
    <location>
        <begin position="67"/>
        <end position="142"/>
    </location>
</feature>
<keyword evidence="2" id="KW-0812">Transmembrane</keyword>
<geneLocation type="plasmid" evidence="3 4">
    <name>unnamed</name>
</geneLocation>
<dbReference type="Proteomes" id="UP000316394">
    <property type="component" value="Plasmid unnamed"/>
</dbReference>
<dbReference type="EMBL" id="CP041677">
    <property type="protein sequence ID" value="QDR73649.1"/>
    <property type="molecule type" value="Genomic_DNA"/>
</dbReference>
<evidence type="ECO:0000256" key="1">
    <source>
        <dbReference type="SAM" id="MobiDB-lite"/>
    </source>
</evidence>
<feature type="transmembrane region" description="Helical" evidence="2">
    <location>
        <begin position="31"/>
        <end position="52"/>
    </location>
</feature>
<keyword evidence="3" id="KW-0614">Plasmid</keyword>
<feature type="compositionally biased region" description="Low complexity" evidence="1">
    <location>
        <begin position="119"/>
        <end position="129"/>
    </location>
</feature>
<gene>
    <name evidence="3" type="ORF">FOD75_11180</name>
</gene>
<keyword evidence="2" id="KW-0472">Membrane</keyword>
<dbReference type="AlphaFoldDB" id="A0A517D8H8"/>
<sequence length="219" mass="24139">MGKHGNKKHNTTLTNMFGLKRWNQLSKADKIMNSTLAIMLSIVLVGCLIAFVPHHLKNNTEQEAVTNSKVITHKREKNSKPDKLKTASNDNPANEDAETLGSTSYNRGPNQSASNSLESNTQSNSNDSQSKSRKNLGEVSNGMNADYRMAARAGLVSGNGDPDEVKNFYNNVQDNSNNSFTYNGKTVYFNRTHEGNPNGVVVNGEHYTDPDRFTVTVDQ</sequence>
<reference evidence="3 4" key="1">
    <citation type="submission" date="2019-07" db="EMBL/GenBank/DDBJ databases">
        <title>Gastrointestinal microbiota of Peromyscus leucopus, the white-footed mouse.</title>
        <authorList>
            <person name="Milovic A."/>
            <person name="Bassam K."/>
            <person name="Barbour A.G."/>
        </authorList>
    </citation>
    <scope>NUCLEOTIDE SEQUENCE [LARGE SCALE GENOMIC DNA]</scope>
    <source>
        <strain evidence="3 4">LL7</strain>
        <plasmid evidence="3 4">unnamed</plasmid>
    </source>
</reference>